<reference evidence="2 3" key="1">
    <citation type="submission" date="2024-09" db="EMBL/GenBank/DDBJ databases">
        <title>Rethinking Asexuality: The Enigmatic Case of Functional Sexual Genes in Lepraria (Stereocaulaceae).</title>
        <authorList>
            <person name="Doellman M."/>
            <person name="Sun Y."/>
            <person name="Barcenas-Pena A."/>
            <person name="Lumbsch H.T."/>
            <person name="Grewe F."/>
        </authorList>
    </citation>
    <scope>NUCLEOTIDE SEQUENCE [LARGE SCALE GENOMIC DNA]</scope>
    <source>
        <strain evidence="2 3">Mercado 3170</strain>
    </source>
</reference>
<protein>
    <recommendedName>
        <fullName evidence="1">SET domain-containing protein</fullName>
    </recommendedName>
</protein>
<dbReference type="Proteomes" id="UP001590950">
    <property type="component" value="Unassembled WGS sequence"/>
</dbReference>
<sequence>MSSYFNFRVSRLTGGSNRPIKNSNAGVVSRTQAVALGLGSLFKHSTLDQNVEWKRDVKDQCIVYRALRDIKAGEELCIDYGRLWFADADEEKLGQGNDDNDDFLTSIEIFE</sequence>
<accession>A0ABR3ZZB6</accession>
<gene>
    <name evidence="2" type="ORF">N7G274_009912</name>
</gene>
<name>A0ABR3ZZB6_9LECA</name>
<dbReference type="InterPro" id="IPR001214">
    <property type="entry name" value="SET_dom"/>
</dbReference>
<keyword evidence="3" id="KW-1185">Reference proteome</keyword>
<organism evidence="2 3">
    <name type="scientific">Stereocaulon virgatum</name>
    <dbReference type="NCBI Taxonomy" id="373712"/>
    <lineage>
        <taxon>Eukaryota</taxon>
        <taxon>Fungi</taxon>
        <taxon>Dikarya</taxon>
        <taxon>Ascomycota</taxon>
        <taxon>Pezizomycotina</taxon>
        <taxon>Lecanoromycetes</taxon>
        <taxon>OSLEUM clade</taxon>
        <taxon>Lecanoromycetidae</taxon>
        <taxon>Lecanorales</taxon>
        <taxon>Lecanorineae</taxon>
        <taxon>Stereocaulaceae</taxon>
        <taxon>Stereocaulon</taxon>
    </lineage>
</organism>
<dbReference type="Gene3D" id="2.170.270.10">
    <property type="entry name" value="SET domain"/>
    <property type="match status" value="1"/>
</dbReference>
<dbReference type="InterPro" id="IPR046341">
    <property type="entry name" value="SET_dom_sf"/>
</dbReference>
<evidence type="ECO:0000313" key="3">
    <source>
        <dbReference type="Proteomes" id="UP001590950"/>
    </source>
</evidence>
<dbReference type="PROSITE" id="PS50280">
    <property type="entry name" value="SET"/>
    <property type="match status" value="1"/>
</dbReference>
<dbReference type="EMBL" id="JBEFKJ010000041">
    <property type="protein sequence ID" value="KAL2037427.1"/>
    <property type="molecule type" value="Genomic_DNA"/>
</dbReference>
<proteinExistence type="predicted"/>
<evidence type="ECO:0000313" key="2">
    <source>
        <dbReference type="EMBL" id="KAL2037427.1"/>
    </source>
</evidence>
<dbReference type="Pfam" id="PF00856">
    <property type="entry name" value="SET"/>
    <property type="match status" value="1"/>
</dbReference>
<dbReference type="SUPFAM" id="SSF82199">
    <property type="entry name" value="SET domain"/>
    <property type="match status" value="1"/>
</dbReference>
<evidence type="ECO:0000259" key="1">
    <source>
        <dbReference type="PROSITE" id="PS50280"/>
    </source>
</evidence>
<comment type="caution">
    <text evidence="2">The sequence shown here is derived from an EMBL/GenBank/DDBJ whole genome shotgun (WGS) entry which is preliminary data.</text>
</comment>
<feature type="domain" description="SET" evidence="1">
    <location>
        <begin position="1"/>
        <end position="81"/>
    </location>
</feature>